<keyword evidence="6" id="KW-1185">Reference proteome</keyword>
<accession>N8WKC1</accession>
<comment type="caution">
    <text evidence="5">The sequence shown here is derived from an EMBL/GenBank/DDBJ whole genome shotgun (WGS) entry which is preliminary data.</text>
</comment>
<dbReference type="InterPro" id="IPR011991">
    <property type="entry name" value="ArsR-like_HTH"/>
</dbReference>
<keyword evidence="3" id="KW-0804">Transcription</keyword>
<dbReference type="SUPFAM" id="SSF46785">
    <property type="entry name" value="Winged helix' DNA-binding domain"/>
    <property type="match status" value="1"/>
</dbReference>
<evidence type="ECO:0000259" key="4">
    <source>
        <dbReference type="PROSITE" id="PS50995"/>
    </source>
</evidence>
<dbReference type="Pfam" id="PF01047">
    <property type="entry name" value="MarR"/>
    <property type="match status" value="1"/>
</dbReference>
<dbReference type="CDD" id="cd00090">
    <property type="entry name" value="HTH_ARSR"/>
    <property type="match status" value="1"/>
</dbReference>
<dbReference type="SMART" id="SM00347">
    <property type="entry name" value="HTH_MARR"/>
    <property type="match status" value="1"/>
</dbReference>
<dbReference type="InterPro" id="IPR000835">
    <property type="entry name" value="HTH_MarR-typ"/>
</dbReference>
<evidence type="ECO:0000256" key="2">
    <source>
        <dbReference type="ARBA" id="ARBA00023125"/>
    </source>
</evidence>
<keyword evidence="2" id="KW-0238">DNA-binding</keyword>
<dbReference type="GO" id="GO:0003677">
    <property type="term" value="F:DNA binding"/>
    <property type="evidence" value="ECO:0007669"/>
    <property type="project" value="UniProtKB-KW"/>
</dbReference>
<keyword evidence="1" id="KW-0805">Transcription regulation</keyword>
<dbReference type="InterPro" id="IPR036388">
    <property type="entry name" value="WH-like_DNA-bd_sf"/>
</dbReference>
<gene>
    <name evidence="5" type="ORF">F965_02538</name>
</gene>
<evidence type="ECO:0000313" key="5">
    <source>
        <dbReference type="EMBL" id="ENV12517.1"/>
    </source>
</evidence>
<evidence type="ECO:0000313" key="6">
    <source>
        <dbReference type="Proteomes" id="UP000018438"/>
    </source>
</evidence>
<dbReference type="PANTHER" id="PTHR33164">
    <property type="entry name" value="TRANSCRIPTIONAL REGULATOR, MARR FAMILY"/>
    <property type="match status" value="1"/>
</dbReference>
<dbReference type="AlphaFoldDB" id="N8WKC1"/>
<reference evidence="5 6" key="1">
    <citation type="submission" date="2013-02" db="EMBL/GenBank/DDBJ databases">
        <title>The Genome Sequence of Acinetobacter schindleri NIPH 900.</title>
        <authorList>
            <consortium name="The Broad Institute Genome Sequencing Platform"/>
            <consortium name="The Broad Institute Genome Sequencing Center for Infectious Disease"/>
            <person name="Cerqueira G."/>
            <person name="Feldgarden M."/>
            <person name="Courvalin P."/>
            <person name="Perichon B."/>
            <person name="Grillot-Courvalin C."/>
            <person name="Clermont D."/>
            <person name="Rocha E."/>
            <person name="Yoon E.-J."/>
            <person name="Nemec A."/>
            <person name="Walker B."/>
            <person name="Young S.K."/>
            <person name="Zeng Q."/>
            <person name="Gargeya S."/>
            <person name="Fitzgerald M."/>
            <person name="Haas B."/>
            <person name="Abouelleil A."/>
            <person name="Alvarado L."/>
            <person name="Arachchi H.M."/>
            <person name="Berlin A.M."/>
            <person name="Chapman S.B."/>
            <person name="Dewar J."/>
            <person name="Goldberg J."/>
            <person name="Griggs A."/>
            <person name="Gujja S."/>
            <person name="Hansen M."/>
            <person name="Howarth C."/>
            <person name="Imamovic A."/>
            <person name="Larimer J."/>
            <person name="McCowan C."/>
            <person name="Murphy C."/>
            <person name="Neiman D."/>
            <person name="Pearson M."/>
            <person name="Priest M."/>
            <person name="Roberts A."/>
            <person name="Saif S."/>
            <person name="Shea T."/>
            <person name="Sisk P."/>
            <person name="Sykes S."/>
            <person name="Wortman J."/>
            <person name="Nusbaum C."/>
            <person name="Birren B."/>
        </authorList>
    </citation>
    <scope>NUCLEOTIDE SEQUENCE [LARGE SCALE GENOMIC DNA]</scope>
    <source>
        <strain evidence="5 6">NIPH 900</strain>
    </source>
</reference>
<dbReference type="PATRIC" id="fig|1217675.3.peg.2460"/>
<protein>
    <recommendedName>
        <fullName evidence="4">HTH marR-type domain-containing protein</fullName>
    </recommendedName>
</protein>
<dbReference type="EMBL" id="APPI01000022">
    <property type="protein sequence ID" value="ENV12517.1"/>
    <property type="molecule type" value="Genomic_DNA"/>
</dbReference>
<evidence type="ECO:0000256" key="3">
    <source>
        <dbReference type="ARBA" id="ARBA00023163"/>
    </source>
</evidence>
<dbReference type="InterPro" id="IPR039422">
    <property type="entry name" value="MarR/SlyA-like"/>
</dbReference>
<sequence length="146" mass="16972">MDTTSRFRFALLRCARLLGDEMNAVLIEHGLNYSLWQSLVIIKMNGQCTALDIAQELRISKPAVTKRLNTLMEMNFIESQPMTDKRQKLLQLSEMGEQQFQQCCGKIDVLEAELLQDFNKDELKRAHAFVLEFMHSLQARKELQHD</sequence>
<dbReference type="PROSITE" id="PS50995">
    <property type="entry name" value="HTH_MARR_2"/>
    <property type="match status" value="1"/>
</dbReference>
<dbReference type="PANTHER" id="PTHR33164:SF64">
    <property type="entry name" value="TRANSCRIPTIONAL REGULATOR SLYA"/>
    <property type="match status" value="1"/>
</dbReference>
<feature type="domain" description="HTH marR-type" evidence="4">
    <location>
        <begin position="4"/>
        <end position="135"/>
    </location>
</feature>
<evidence type="ECO:0000256" key="1">
    <source>
        <dbReference type="ARBA" id="ARBA00023015"/>
    </source>
</evidence>
<proteinExistence type="predicted"/>
<dbReference type="Gene3D" id="1.10.10.10">
    <property type="entry name" value="Winged helix-like DNA-binding domain superfamily/Winged helix DNA-binding domain"/>
    <property type="match status" value="1"/>
</dbReference>
<dbReference type="HOGENOM" id="CLU_083287_18_2_6"/>
<dbReference type="InterPro" id="IPR036390">
    <property type="entry name" value="WH_DNA-bd_sf"/>
</dbReference>
<dbReference type="Proteomes" id="UP000018438">
    <property type="component" value="Unassembled WGS sequence"/>
</dbReference>
<organism evidence="5 6">
    <name type="scientific">Acinetobacter schindleri NIPH 900</name>
    <dbReference type="NCBI Taxonomy" id="1217675"/>
    <lineage>
        <taxon>Bacteria</taxon>
        <taxon>Pseudomonadati</taxon>
        <taxon>Pseudomonadota</taxon>
        <taxon>Gammaproteobacteria</taxon>
        <taxon>Moraxellales</taxon>
        <taxon>Moraxellaceae</taxon>
        <taxon>Acinetobacter</taxon>
    </lineage>
</organism>
<dbReference type="GO" id="GO:0003700">
    <property type="term" value="F:DNA-binding transcription factor activity"/>
    <property type="evidence" value="ECO:0007669"/>
    <property type="project" value="InterPro"/>
</dbReference>
<dbReference type="GO" id="GO:0006950">
    <property type="term" value="P:response to stress"/>
    <property type="evidence" value="ECO:0007669"/>
    <property type="project" value="TreeGrafter"/>
</dbReference>
<name>N8WKC1_9GAMM</name>